<organism evidence="2 3">
    <name type="scientific">Roseovarius faecimaris</name>
    <dbReference type="NCBI Taxonomy" id="2494550"/>
    <lineage>
        <taxon>Bacteria</taxon>
        <taxon>Pseudomonadati</taxon>
        <taxon>Pseudomonadota</taxon>
        <taxon>Alphaproteobacteria</taxon>
        <taxon>Rhodobacterales</taxon>
        <taxon>Roseobacteraceae</taxon>
        <taxon>Roseovarius</taxon>
    </lineage>
</organism>
<proteinExistence type="predicted"/>
<feature type="transmembrane region" description="Helical" evidence="1">
    <location>
        <begin position="15"/>
        <end position="43"/>
    </location>
</feature>
<evidence type="ECO:0000256" key="1">
    <source>
        <dbReference type="SAM" id="Phobius"/>
    </source>
</evidence>
<dbReference type="OrthoDB" id="7744846at2"/>
<dbReference type="AlphaFoldDB" id="A0A6I6ITU9"/>
<keyword evidence="3" id="KW-1185">Reference proteome</keyword>
<feature type="transmembrane region" description="Helical" evidence="1">
    <location>
        <begin position="131"/>
        <end position="157"/>
    </location>
</feature>
<gene>
    <name evidence="2" type="ORF">EI983_15055</name>
</gene>
<keyword evidence="1" id="KW-0812">Transmembrane</keyword>
<evidence type="ECO:0000313" key="2">
    <source>
        <dbReference type="EMBL" id="QGX99514.1"/>
    </source>
</evidence>
<dbReference type="Proteomes" id="UP000428330">
    <property type="component" value="Chromosome"/>
</dbReference>
<evidence type="ECO:0000313" key="3">
    <source>
        <dbReference type="Proteomes" id="UP000428330"/>
    </source>
</evidence>
<feature type="transmembrane region" description="Helical" evidence="1">
    <location>
        <begin position="169"/>
        <end position="188"/>
    </location>
</feature>
<dbReference type="KEGG" id="rom:EI983_15055"/>
<keyword evidence="1" id="KW-1133">Transmembrane helix</keyword>
<keyword evidence="1" id="KW-0472">Membrane</keyword>
<feature type="transmembrane region" description="Helical" evidence="1">
    <location>
        <begin position="55"/>
        <end position="75"/>
    </location>
</feature>
<protein>
    <submittedName>
        <fullName evidence="2">Uncharacterized protein</fullName>
    </submittedName>
</protein>
<sequence length="190" mass="19944">MGAGAMNERLTDVSLALILGWLCWGLVSLFVGGALGLPVGLVLGAGAAILLRQNMVVRGLAALLEPIGIVLPLLMLRHMLGAVGVSFAPFGALELFAFILFYSAFLICTFELMPFDPYRVGYRALPVGGMVLALCAYAALSGHGIIAVIAVAGQAAWVLRIGSSNYFDHILHVSLLPVAVVVLIARMIGL</sequence>
<feature type="transmembrane region" description="Helical" evidence="1">
    <location>
        <begin position="87"/>
        <end position="110"/>
    </location>
</feature>
<name>A0A6I6ITU9_9RHOB</name>
<dbReference type="EMBL" id="CP034348">
    <property type="protein sequence ID" value="QGX99514.1"/>
    <property type="molecule type" value="Genomic_DNA"/>
</dbReference>
<accession>A0A6I6ITU9</accession>
<reference evidence="3" key="1">
    <citation type="submission" date="2018-12" db="EMBL/GenBank/DDBJ databases">
        <title>Complete genome sequence of Roseovarius sp. MME-070.</title>
        <authorList>
            <person name="Nam Y.-D."/>
            <person name="Kang J."/>
            <person name="Chung W.-H."/>
            <person name="Park Y.S."/>
        </authorList>
    </citation>
    <scope>NUCLEOTIDE SEQUENCE [LARGE SCALE GENOMIC DNA]</scope>
    <source>
        <strain evidence="3">MME-070</strain>
    </source>
</reference>